<dbReference type="AlphaFoldDB" id="A0A3P3XIZ4"/>
<dbReference type="InterPro" id="IPR022634">
    <property type="entry name" value="DNA_polIII_beta_N"/>
</dbReference>
<dbReference type="Pfam" id="PF02768">
    <property type="entry name" value="DNA_pol3_beta_3"/>
    <property type="match status" value="1"/>
</dbReference>
<evidence type="ECO:0000256" key="2">
    <source>
        <dbReference type="ARBA" id="ARBA00010752"/>
    </source>
</evidence>
<evidence type="ECO:0000256" key="8">
    <source>
        <dbReference type="ARBA" id="ARBA00022932"/>
    </source>
</evidence>
<dbReference type="PANTHER" id="PTHR30478:SF0">
    <property type="entry name" value="BETA SLIDING CLAMP"/>
    <property type="match status" value="1"/>
</dbReference>
<dbReference type="InterPro" id="IPR001001">
    <property type="entry name" value="DNA_polIII_beta"/>
</dbReference>
<dbReference type="Gene3D" id="3.70.10.10">
    <property type="match status" value="1"/>
</dbReference>
<gene>
    <name evidence="14" type="primary">dnaN</name>
    <name evidence="14" type="ORF">SPIROBIBN47_290004</name>
</gene>
<keyword evidence="6 10" id="KW-0548">Nucleotidyltransferase</keyword>
<evidence type="ECO:0000313" key="14">
    <source>
        <dbReference type="EMBL" id="SLM13264.1"/>
    </source>
</evidence>
<dbReference type="NCBIfam" id="TIGR00663">
    <property type="entry name" value="dnan"/>
    <property type="match status" value="1"/>
</dbReference>
<dbReference type="EMBL" id="FWDM01000022">
    <property type="protein sequence ID" value="SLM13264.1"/>
    <property type="molecule type" value="Genomic_DNA"/>
</dbReference>
<keyword evidence="8 10" id="KW-0239">DNA-directed DNA polymerase</keyword>
<dbReference type="PANTHER" id="PTHR30478">
    <property type="entry name" value="DNA POLYMERASE III SUBUNIT BETA"/>
    <property type="match status" value="1"/>
</dbReference>
<evidence type="ECO:0000256" key="7">
    <source>
        <dbReference type="ARBA" id="ARBA00022705"/>
    </source>
</evidence>
<keyword evidence="9" id="KW-0238">DNA-binding</keyword>
<proteinExistence type="inferred from homology"/>
<dbReference type="Gene3D" id="3.10.150.10">
    <property type="entry name" value="DNA Polymerase III, subunit A, domain 2"/>
    <property type="match status" value="1"/>
</dbReference>
<keyword evidence="7 10" id="KW-0235">DNA replication</keyword>
<comment type="subunit">
    <text evidence="10">Forms a ring-shaped head-to-tail homodimer around DNA.</text>
</comment>
<reference evidence="14" key="1">
    <citation type="submission" date="2017-02" db="EMBL/GenBank/DDBJ databases">
        <authorList>
            <person name="Regsiter A."/>
            <person name="William W."/>
        </authorList>
    </citation>
    <scope>NUCLEOTIDE SEQUENCE</scope>
    <source>
        <strain evidence="14">Bib</strain>
    </source>
</reference>
<organism evidence="14">
    <name type="scientific">uncultured spirochete</name>
    <dbReference type="NCBI Taxonomy" id="156406"/>
    <lineage>
        <taxon>Bacteria</taxon>
        <taxon>Pseudomonadati</taxon>
        <taxon>Spirochaetota</taxon>
        <taxon>Spirochaetia</taxon>
        <taxon>Spirochaetales</taxon>
        <taxon>environmental samples</taxon>
    </lineage>
</organism>
<dbReference type="GO" id="GO:0008408">
    <property type="term" value="F:3'-5' exonuclease activity"/>
    <property type="evidence" value="ECO:0007669"/>
    <property type="project" value="InterPro"/>
</dbReference>
<dbReference type="GO" id="GO:0005737">
    <property type="term" value="C:cytoplasm"/>
    <property type="evidence" value="ECO:0007669"/>
    <property type="project" value="UniProtKB-SubCell"/>
</dbReference>
<dbReference type="InterPro" id="IPR022635">
    <property type="entry name" value="DNA_polIII_beta_C"/>
</dbReference>
<evidence type="ECO:0000256" key="1">
    <source>
        <dbReference type="ARBA" id="ARBA00004496"/>
    </source>
</evidence>
<dbReference type="GO" id="GO:0006271">
    <property type="term" value="P:DNA strand elongation involved in DNA replication"/>
    <property type="evidence" value="ECO:0007669"/>
    <property type="project" value="TreeGrafter"/>
</dbReference>
<dbReference type="GO" id="GO:0003887">
    <property type="term" value="F:DNA-directed DNA polymerase activity"/>
    <property type="evidence" value="ECO:0007669"/>
    <property type="project" value="UniProtKB-UniRule"/>
</dbReference>
<dbReference type="GO" id="GO:0009360">
    <property type="term" value="C:DNA polymerase III complex"/>
    <property type="evidence" value="ECO:0007669"/>
    <property type="project" value="InterPro"/>
</dbReference>
<dbReference type="InterPro" id="IPR046938">
    <property type="entry name" value="DNA_clamp_sf"/>
</dbReference>
<evidence type="ECO:0000259" key="13">
    <source>
        <dbReference type="Pfam" id="PF02768"/>
    </source>
</evidence>
<sequence>MKFICDRDTFSREIAIAQDIIASKNAFSIMSNVYLETTDSKLIIRATDAKVGFETEIPVSDSEPGSLTVFCDKLMAITNSIPEGDMLFEQRESSVEIRPLSKKVRFQLKTIAGDKFPELPRIEENQYFILQAHDLRKMISQTIFSVSNDETRFFMNGVFMEKLPDDVVAMVSTDGRRLAFISTPVGNIPDFASAIIPPKALSVLMKRAPDEGQILVAVNEKNIFFRFGNYQLSSFLIEGKFPNYQKVIPHDQRNHFIVSKDDLQAALRRVSLFVEKSNKVILNVSSKGLVLESEETELGAAREELPCEYEGEDVVILLSNRYLEDPLKVLDTDKLAIEFTDPSRAITLRPEPAANYFHIIMPMQQP</sequence>
<accession>A0A3P3XIZ4</accession>
<evidence type="ECO:0000256" key="9">
    <source>
        <dbReference type="ARBA" id="ARBA00023125"/>
    </source>
</evidence>
<comment type="function">
    <text evidence="10">Confers DNA tethering and processivity to DNA polymerases and other proteins. Acts as a clamp, forming a ring around DNA (a reaction catalyzed by the clamp-loading complex) which diffuses in an ATP-independent manner freely and bidirectionally along dsDNA. Initially characterized for its ability to contact the catalytic subunit of DNA polymerase III (Pol III), a complex, multichain enzyme responsible for most of the replicative synthesis in bacteria; Pol III exhibits 3'-5' exonuclease proofreading activity. The beta chain is required for initiation of replication as well as for processivity of DNA replication.</text>
</comment>
<evidence type="ECO:0000259" key="11">
    <source>
        <dbReference type="Pfam" id="PF00712"/>
    </source>
</evidence>
<evidence type="ECO:0000256" key="10">
    <source>
        <dbReference type="PIRNR" id="PIRNR000804"/>
    </source>
</evidence>
<feature type="domain" description="DNA polymerase III beta sliding clamp central" evidence="12">
    <location>
        <begin position="131"/>
        <end position="243"/>
    </location>
</feature>
<dbReference type="SUPFAM" id="SSF55979">
    <property type="entry name" value="DNA clamp"/>
    <property type="match status" value="3"/>
</dbReference>
<keyword evidence="4 10" id="KW-0963">Cytoplasm</keyword>
<feature type="domain" description="DNA polymerase III beta sliding clamp C-terminal" evidence="13">
    <location>
        <begin position="246"/>
        <end position="363"/>
    </location>
</feature>
<evidence type="ECO:0000256" key="6">
    <source>
        <dbReference type="ARBA" id="ARBA00022695"/>
    </source>
</evidence>
<name>A0A3P3XIZ4_9SPIR</name>
<dbReference type="SMART" id="SM00480">
    <property type="entry name" value="POL3Bc"/>
    <property type="match status" value="1"/>
</dbReference>
<dbReference type="InterPro" id="IPR022637">
    <property type="entry name" value="DNA_polIII_beta_cen"/>
</dbReference>
<evidence type="ECO:0000256" key="5">
    <source>
        <dbReference type="ARBA" id="ARBA00022679"/>
    </source>
</evidence>
<protein>
    <recommendedName>
        <fullName evidence="3 10">Beta sliding clamp</fullName>
    </recommendedName>
</protein>
<dbReference type="PIRSF" id="PIRSF000804">
    <property type="entry name" value="DNA_pol_III_b"/>
    <property type="match status" value="1"/>
</dbReference>
<keyword evidence="5 10" id="KW-0808">Transferase</keyword>
<dbReference type="CDD" id="cd00140">
    <property type="entry name" value="beta_clamp"/>
    <property type="match status" value="1"/>
</dbReference>
<comment type="subcellular location">
    <subcellularLocation>
        <location evidence="1 10">Cytoplasm</location>
    </subcellularLocation>
</comment>
<evidence type="ECO:0000259" key="12">
    <source>
        <dbReference type="Pfam" id="PF02767"/>
    </source>
</evidence>
<feature type="domain" description="DNA polymerase III beta sliding clamp N-terminal" evidence="11">
    <location>
        <begin position="1"/>
        <end position="120"/>
    </location>
</feature>
<evidence type="ECO:0000256" key="4">
    <source>
        <dbReference type="ARBA" id="ARBA00022490"/>
    </source>
</evidence>
<dbReference type="Pfam" id="PF00712">
    <property type="entry name" value="DNA_pol3_beta"/>
    <property type="match status" value="1"/>
</dbReference>
<dbReference type="GO" id="GO:0003677">
    <property type="term" value="F:DNA binding"/>
    <property type="evidence" value="ECO:0007669"/>
    <property type="project" value="UniProtKB-UniRule"/>
</dbReference>
<dbReference type="Pfam" id="PF02767">
    <property type="entry name" value="DNA_pol3_beta_2"/>
    <property type="match status" value="1"/>
</dbReference>
<comment type="similarity">
    <text evidence="2 10">Belongs to the beta sliding clamp family.</text>
</comment>
<evidence type="ECO:0000256" key="3">
    <source>
        <dbReference type="ARBA" id="ARBA00021035"/>
    </source>
</evidence>